<dbReference type="PROSITE" id="PS51464">
    <property type="entry name" value="SIS"/>
    <property type="match status" value="2"/>
</dbReference>
<keyword evidence="3" id="KW-0808">Transferase</keyword>
<dbReference type="AlphaFoldDB" id="A0A0S1X9L5"/>
<dbReference type="GO" id="GO:0006487">
    <property type="term" value="P:protein N-linked glycosylation"/>
    <property type="evidence" value="ECO:0007669"/>
    <property type="project" value="TreeGrafter"/>
</dbReference>
<dbReference type="InterPro" id="IPR035490">
    <property type="entry name" value="GlmS/FrlB_SIS"/>
</dbReference>
<dbReference type="InterPro" id="IPR046348">
    <property type="entry name" value="SIS_dom_sf"/>
</dbReference>
<feature type="domain" description="SIS" evidence="2">
    <location>
        <begin position="25"/>
        <end position="170"/>
    </location>
</feature>
<keyword evidence="1" id="KW-0677">Repeat</keyword>
<dbReference type="GO" id="GO:0097367">
    <property type="term" value="F:carbohydrate derivative binding"/>
    <property type="evidence" value="ECO:0007669"/>
    <property type="project" value="InterPro"/>
</dbReference>
<keyword evidence="3" id="KW-0032">Aminotransferase</keyword>
<dbReference type="InterPro" id="IPR035466">
    <property type="entry name" value="GlmS/AgaS_SIS"/>
</dbReference>
<dbReference type="SUPFAM" id="SSF53697">
    <property type="entry name" value="SIS domain"/>
    <property type="match status" value="1"/>
</dbReference>
<evidence type="ECO:0000313" key="4">
    <source>
        <dbReference type="Proteomes" id="UP000066042"/>
    </source>
</evidence>
<evidence type="ECO:0000313" key="3">
    <source>
        <dbReference type="EMBL" id="ALM74489.1"/>
    </source>
</evidence>
<evidence type="ECO:0000256" key="1">
    <source>
        <dbReference type="ARBA" id="ARBA00022737"/>
    </source>
</evidence>
<dbReference type="PANTHER" id="PTHR10937">
    <property type="entry name" value="GLUCOSAMINE--FRUCTOSE-6-PHOSPHATE AMINOTRANSFERASE, ISOMERIZING"/>
    <property type="match status" value="1"/>
</dbReference>
<evidence type="ECO:0000259" key="2">
    <source>
        <dbReference type="PROSITE" id="PS51464"/>
    </source>
</evidence>
<dbReference type="EC" id="2.6.1.16" evidence="3"/>
<dbReference type="GeneID" id="26135805"/>
<organism evidence="3 4">
    <name type="scientific">Thermococcus barophilus</name>
    <dbReference type="NCBI Taxonomy" id="55802"/>
    <lineage>
        <taxon>Archaea</taxon>
        <taxon>Methanobacteriati</taxon>
        <taxon>Methanobacteriota</taxon>
        <taxon>Thermococci</taxon>
        <taxon>Thermococcales</taxon>
        <taxon>Thermococcaceae</taxon>
        <taxon>Thermococcus</taxon>
    </lineage>
</organism>
<dbReference type="CDD" id="cd05008">
    <property type="entry name" value="SIS_GlmS_GlmD_1"/>
    <property type="match status" value="1"/>
</dbReference>
<dbReference type="InterPro" id="IPR001347">
    <property type="entry name" value="SIS_dom"/>
</dbReference>
<dbReference type="Gene3D" id="3.40.50.10490">
    <property type="entry name" value="Glucose-6-phosphate isomerase like protein, domain 1"/>
    <property type="match status" value="2"/>
</dbReference>
<sequence>MRYNMIKSIRETPGILKNLKIGEEVERILENDFNRVIFIGCGSSYFSSLAGAYVLNKVSDIQSSAFPASEFMFHFAKMAKNSLVIASSRSGNTAEVVEAIKVAKQEKATVVGVTCNGNSAITELADIVIAAENAEEPNIPATKSFSAITYILQKIAIKLAHAEEMEREIEKIPDVIKNMLKNEERYRELAKRLAEKDAFIHLGSGSGYIAALEGALKIRETTYTLNEVFPALEFRHGPMALTNHGNKFGYFIIAPKAIGFDAILRLLEEIKHLNPILITNLSCEYSNTIQIPWQGDESLILIPAVLPFQIIAYYISVYRGYNPDYPKKLVKFVDRF</sequence>
<dbReference type="EMBL" id="CP013050">
    <property type="protein sequence ID" value="ALM74489.1"/>
    <property type="molecule type" value="Genomic_DNA"/>
</dbReference>
<dbReference type="PATRIC" id="fig|55802.8.peg.517"/>
<gene>
    <name evidence="3" type="primary">glmS</name>
    <name evidence="3" type="ORF">TBCH5v1_0521</name>
</gene>
<dbReference type="GO" id="GO:0006047">
    <property type="term" value="P:UDP-N-acetylglucosamine metabolic process"/>
    <property type="evidence" value="ECO:0007669"/>
    <property type="project" value="TreeGrafter"/>
</dbReference>
<dbReference type="GO" id="GO:0006002">
    <property type="term" value="P:fructose 6-phosphate metabolic process"/>
    <property type="evidence" value="ECO:0007669"/>
    <property type="project" value="TreeGrafter"/>
</dbReference>
<proteinExistence type="predicted"/>
<dbReference type="GO" id="GO:0004360">
    <property type="term" value="F:glutamine-fructose-6-phosphate transaminase (isomerizing) activity"/>
    <property type="evidence" value="ECO:0007669"/>
    <property type="project" value="UniProtKB-EC"/>
</dbReference>
<feature type="domain" description="SIS" evidence="2">
    <location>
        <begin position="189"/>
        <end position="326"/>
    </location>
</feature>
<dbReference type="RefSeq" id="WP_056933369.1">
    <property type="nucleotide sequence ID" value="NZ_CP013050.1"/>
</dbReference>
<reference evidence="3 4" key="1">
    <citation type="journal article" date="2016" name="Genome Announc.">
        <title>Complete genome sequence of the hyperthermophilic and piezophilic archaeon Thermococcus barophilus Ch5, capable of growth at the expense of hydrogenogenesis from carbon monoxide and formate.</title>
        <authorList>
            <person name="Oger P."/>
            <person name="Sokolova T.G."/>
            <person name="Kozhevnikova D.A."/>
            <person name="Taranov E.A."/>
            <person name="Vannier P."/>
            <person name="Lee H.S."/>
            <person name="Kwon K.K."/>
            <person name="Kang S.G."/>
            <person name="Lee J.H."/>
            <person name="Bonch-Osmolovskaya E.A."/>
            <person name="Lebedinsky A.V."/>
        </authorList>
    </citation>
    <scope>NUCLEOTIDE SEQUENCE [LARGE SCALE GENOMIC DNA]</scope>
    <source>
        <strain evidence="4">Ch5</strain>
    </source>
</reference>
<protein>
    <submittedName>
        <fullName evidence="3">Glucosamine--fructose-6-phosphate aminotransferase, sugar isomerase (SIS) domain (GlmS)</fullName>
        <ecNumber evidence="3">2.6.1.16</ecNumber>
    </submittedName>
</protein>
<dbReference type="CDD" id="cd05009">
    <property type="entry name" value="SIS_GlmS_GlmD_2"/>
    <property type="match status" value="1"/>
</dbReference>
<accession>A0A0S1X9L5</accession>
<dbReference type="Pfam" id="PF01380">
    <property type="entry name" value="SIS"/>
    <property type="match status" value="2"/>
</dbReference>
<name>A0A0S1X9L5_THEBA</name>
<keyword evidence="3" id="KW-0413">Isomerase</keyword>
<dbReference type="Proteomes" id="UP000066042">
    <property type="component" value="Chromosome"/>
</dbReference>
<dbReference type="STRING" id="55802.TBCH5v1_0521"/>
<dbReference type="GO" id="GO:0016853">
    <property type="term" value="F:isomerase activity"/>
    <property type="evidence" value="ECO:0007669"/>
    <property type="project" value="UniProtKB-KW"/>
</dbReference>
<dbReference type="PANTHER" id="PTHR10937:SF0">
    <property type="entry name" value="GLUTAMINE--FRUCTOSE-6-PHOSPHATE TRANSAMINASE (ISOMERIZING)"/>
    <property type="match status" value="1"/>
</dbReference>